<name>A0ABW3LWK3_9GAMM</name>
<dbReference type="Proteomes" id="UP001597033">
    <property type="component" value="Unassembled WGS sequence"/>
</dbReference>
<sequence>MALYLVNPSVEMSLELYVSTRLEEALTIQYERIRDRRVRDTFVKKLEQRLESLLADTMDWDLKAPTEAQLNYAKLIAKQLDIELPSEAHKYRFHTAMFLETYADQARSSAGSAEQSPDEGPARIARELVAARLQQP</sequence>
<protein>
    <submittedName>
        <fullName evidence="1">Uncharacterized protein</fullName>
    </submittedName>
</protein>
<evidence type="ECO:0000313" key="1">
    <source>
        <dbReference type="EMBL" id="MFD1041966.1"/>
    </source>
</evidence>
<dbReference type="EMBL" id="JBHTKN010000003">
    <property type="protein sequence ID" value="MFD1041966.1"/>
    <property type="molecule type" value="Genomic_DNA"/>
</dbReference>
<proteinExistence type="predicted"/>
<accession>A0ABW3LWK3</accession>
<evidence type="ECO:0000313" key="2">
    <source>
        <dbReference type="Proteomes" id="UP001597033"/>
    </source>
</evidence>
<dbReference type="RefSeq" id="WP_162375449.1">
    <property type="nucleotide sequence ID" value="NZ_JBHTKN010000003.1"/>
</dbReference>
<reference evidence="2" key="1">
    <citation type="journal article" date="2019" name="Int. J. Syst. Evol. Microbiol.">
        <title>The Global Catalogue of Microorganisms (GCM) 10K type strain sequencing project: providing services to taxonomists for standard genome sequencing and annotation.</title>
        <authorList>
            <consortium name="The Broad Institute Genomics Platform"/>
            <consortium name="The Broad Institute Genome Sequencing Center for Infectious Disease"/>
            <person name="Wu L."/>
            <person name="Ma J."/>
        </authorList>
    </citation>
    <scope>NUCLEOTIDE SEQUENCE [LARGE SCALE GENOMIC DNA]</scope>
    <source>
        <strain evidence="2">CCUG 55854</strain>
    </source>
</reference>
<keyword evidence="2" id="KW-1185">Reference proteome</keyword>
<comment type="caution">
    <text evidence="1">The sequence shown here is derived from an EMBL/GenBank/DDBJ whole genome shotgun (WGS) entry which is preliminary data.</text>
</comment>
<organism evidence="1 2">
    <name type="scientific">Pseudoxanthomonas kaohsiungensis</name>
    <dbReference type="NCBI Taxonomy" id="283923"/>
    <lineage>
        <taxon>Bacteria</taxon>
        <taxon>Pseudomonadati</taxon>
        <taxon>Pseudomonadota</taxon>
        <taxon>Gammaproteobacteria</taxon>
        <taxon>Lysobacterales</taxon>
        <taxon>Lysobacteraceae</taxon>
        <taxon>Pseudoxanthomonas</taxon>
    </lineage>
</organism>
<gene>
    <name evidence="1" type="ORF">ACFQ2N_06350</name>
</gene>